<feature type="transmembrane region" description="Helical" evidence="2">
    <location>
        <begin position="89"/>
        <end position="109"/>
    </location>
</feature>
<feature type="transmembrane region" description="Helical" evidence="2">
    <location>
        <begin position="227"/>
        <end position="247"/>
    </location>
</feature>
<keyword evidence="2" id="KW-0812">Transmembrane</keyword>
<dbReference type="AlphaFoldDB" id="D7G228"/>
<feature type="transmembrane region" description="Helical" evidence="2">
    <location>
        <begin position="129"/>
        <end position="150"/>
    </location>
</feature>
<gene>
    <name evidence="3" type="ORF">Esi_0462_0004</name>
</gene>
<keyword evidence="2" id="KW-1133">Transmembrane helix</keyword>
<feature type="compositionally biased region" description="Low complexity" evidence="1">
    <location>
        <begin position="369"/>
        <end position="385"/>
    </location>
</feature>
<feature type="region of interest" description="Disordered" evidence="1">
    <location>
        <begin position="316"/>
        <end position="431"/>
    </location>
</feature>
<dbReference type="EMBL" id="FN649748">
    <property type="protein sequence ID" value="CBJ33331.1"/>
    <property type="molecule type" value="Genomic_DNA"/>
</dbReference>
<dbReference type="Proteomes" id="UP000002630">
    <property type="component" value="Linkage Group LG23"/>
</dbReference>
<protein>
    <submittedName>
        <fullName evidence="3">Uncharacterized protein</fullName>
    </submittedName>
</protein>
<feature type="compositionally biased region" description="Basic residues" evidence="1">
    <location>
        <begin position="316"/>
        <end position="328"/>
    </location>
</feature>
<organism evidence="3 4">
    <name type="scientific">Ectocarpus siliculosus</name>
    <name type="common">Brown alga</name>
    <name type="synonym">Conferva siliculosa</name>
    <dbReference type="NCBI Taxonomy" id="2880"/>
    <lineage>
        <taxon>Eukaryota</taxon>
        <taxon>Sar</taxon>
        <taxon>Stramenopiles</taxon>
        <taxon>Ochrophyta</taxon>
        <taxon>PX clade</taxon>
        <taxon>Phaeophyceae</taxon>
        <taxon>Ectocarpales</taxon>
        <taxon>Ectocarpaceae</taxon>
        <taxon>Ectocarpus</taxon>
    </lineage>
</organism>
<sequence>MGGFVKTNNKGDTQQHAAAAASAAYGAGGRKKFCCGCCRVRTLDTVATSRVVSARSLLVFRVGVLLVLVVAGTWLTWRTRDKPLCLPDWSFVAAILYFVVAVAACLRYAHLARWNPAPESANSSLASSFALLVLEISVVFQTIAVIITWLEYARDDEGQGRAVVSSIGLGVLLADLVVNQCTVEAKHAWVLLAFLLAWVVEQVAWVSADSEHEACYEVFDAEGLNNALSAVVASLVVVALAFAYAALCVQRDRLLSRFGFGPGPDRARQDDVEEDLGDEAAVTRVMTLPPMTQPVPAPLASERSYVVNPVFAGKGSRMKRNPLPHGVKRSGSSGGGGERRTSLASMETDMSSGEDHEAGWPLDGDVKNSGAAGSRHSRGSSADAGMPNHLSSWAGYGGGGAAAWVRSGREAPPPLVVRSGGKESHRRTNSK</sequence>
<feature type="transmembrane region" description="Helical" evidence="2">
    <location>
        <begin position="58"/>
        <end position="77"/>
    </location>
</feature>
<evidence type="ECO:0000313" key="3">
    <source>
        <dbReference type="EMBL" id="CBJ33331.1"/>
    </source>
</evidence>
<feature type="compositionally biased region" description="Polar residues" evidence="1">
    <location>
        <begin position="342"/>
        <end position="351"/>
    </location>
</feature>
<accession>D7G228</accession>
<dbReference type="EMBL" id="FN648666">
    <property type="protein sequence ID" value="CBJ33331.1"/>
    <property type="molecule type" value="Genomic_DNA"/>
</dbReference>
<dbReference type="InParanoid" id="D7G228"/>
<feature type="transmembrane region" description="Helical" evidence="2">
    <location>
        <begin position="162"/>
        <end position="181"/>
    </location>
</feature>
<evidence type="ECO:0000313" key="4">
    <source>
        <dbReference type="Proteomes" id="UP000002630"/>
    </source>
</evidence>
<evidence type="ECO:0000256" key="2">
    <source>
        <dbReference type="SAM" id="Phobius"/>
    </source>
</evidence>
<keyword evidence="2" id="KW-0472">Membrane</keyword>
<reference evidence="3 4" key="1">
    <citation type="journal article" date="2010" name="Nature">
        <title>The Ectocarpus genome and the independent evolution of multicellularity in brown algae.</title>
        <authorList>
            <person name="Cock J.M."/>
            <person name="Sterck L."/>
            <person name="Rouze P."/>
            <person name="Scornet D."/>
            <person name="Allen A.E."/>
            <person name="Amoutzias G."/>
            <person name="Anthouard V."/>
            <person name="Artiguenave F."/>
            <person name="Aury J.M."/>
            <person name="Badger J.H."/>
            <person name="Beszteri B."/>
            <person name="Billiau K."/>
            <person name="Bonnet E."/>
            <person name="Bothwell J.H."/>
            <person name="Bowler C."/>
            <person name="Boyen C."/>
            <person name="Brownlee C."/>
            <person name="Carrano C.J."/>
            <person name="Charrier B."/>
            <person name="Cho G.Y."/>
            <person name="Coelho S.M."/>
            <person name="Collen J."/>
            <person name="Corre E."/>
            <person name="Da Silva C."/>
            <person name="Delage L."/>
            <person name="Delaroque N."/>
            <person name="Dittami S.M."/>
            <person name="Doulbeau S."/>
            <person name="Elias M."/>
            <person name="Farnham G."/>
            <person name="Gachon C.M."/>
            <person name="Gschloessl B."/>
            <person name="Heesch S."/>
            <person name="Jabbari K."/>
            <person name="Jubin C."/>
            <person name="Kawai H."/>
            <person name="Kimura K."/>
            <person name="Kloareg B."/>
            <person name="Kupper F.C."/>
            <person name="Lang D."/>
            <person name="Le Bail A."/>
            <person name="Leblanc C."/>
            <person name="Lerouge P."/>
            <person name="Lohr M."/>
            <person name="Lopez P.J."/>
            <person name="Martens C."/>
            <person name="Maumus F."/>
            <person name="Michel G."/>
            <person name="Miranda-Saavedra D."/>
            <person name="Morales J."/>
            <person name="Moreau H."/>
            <person name="Motomura T."/>
            <person name="Nagasato C."/>
            <person name="Napoli C.A."/>
            <person name="Nelson D.R."/>
            <person name="Nyvall-Collen P."/>
            <person name="Peters A.F."/>
            <person name="Pommier C."/>
            <person name="Potin P."/>
            <person name="Poulain J."/>
            <person name="Quesneville H."/>
            <person name="Read B."/>
            <person name="Rensing S.A."/>
            <person name="Ritter A."/>
            <person name="Rousvoal S."/>
            <person name="Samanta M."/>
            <person name="Samson G."/>
            <person name="Schroeder D.C."/>
            <person name="Segurens B."/>
            <person name="Strittmatter M."/>
            <person name="Tonon T."/>
            <person name="Tregear J.W."/>
            <person name="Valentin K."/>
            <person name="von Dassow P."/>
            <person name="Yamagishi T."/>
            <person name="Van de Peer Y."/>
            <person name="Wincker P."/>
        </authorList>
    </citation>
    <scope>NUCLEOTIDE SEQUENCE [LARGE SCALE GENOMIC DNA]</scope>
    <source>
        <strain evidence="4">Ec32 / CCAP1310/4</strain>
    </source>
</reference>
<feature type="transmembrane region" description="Helical" evidence="2">
    <location>
        <begin position="188"/>
        <end position="207"/>
    </location>
</feature>
<proteinExistence type="predicted"/>
<name>D7G228_ECTSI</name>
<evidence type="ECO:0000256" key="1">
    <source>
        <dbReference type="SAM" id="MobiDB-lite"/>
    </source>
</evidence>
<keyword evidence="4" id="KW-1185">Reference proteome</keyword>
<dbReference type="OrthoDB" id="10414775at2759"/>